<feature type="compositionally biased region" description="Low complexity" evidence="1">
    <location>
        <begin position="322"/>
        <end position="338"/>
    </location>
</feature>
<dbReference type="EMBL" id="FNGF01000003">
    <property type="protein sequence ID" value="SDL02704.1"/>
    <property type="molecule type" value="Genomic_DNA"/>
</dbReference>
<sequence length="704" mass="78034">MIDVLFVSSKTFPMSAVADTVRRLGDEGARAVYGGSVSDSWMQEVTEGAGFADTHQLPRKDGRAAVGLPRGEQVWLRCRSDSWLRSHARKADVLVALDDGAVYTVWQLAQRNRTAKAVYGFAPALNAVRDLVRQGGPKRHGAFMPPASLALRDFGRALKRLPESTERVLTPRPLMRRNIGGKLWRIPLRAPGLSDKFRARIARRVAESMYWAGKPSGGAYALGLAASKMSDLPVKAKLLDDVMRQEFKRGVTPQHTNQAVRALLDLADQQYAAGRLEEAAVNLNRALVVGFHRVTHIDQLSSPLAADPRKFVKRFHRSTALQAVQAPQGRQRPAAPAPVDRPLRLLVTTSANDNFLHHILDRYRAHPGVEVRYLDLAAQNSLKRITGSDWRIVQTKLGGDDEYAEAVEALMRPHLDWADTVFVDWCAGPVAMLSTIDPGDTRIVVRLHSYEALTRWPQMVDFSRVDDLVFVAEHVQDLTVAQTPQLRGAHAPRMHVLHNAMKLSGFAREKTPDARFNIGLVGVSQVAKDPLWAVEVLRELRAQDDRYRLVLVGGDMDRRASRATKKYRDRMEKELAPLVASGEVVRTGPTDDVEGELTGIGFILSSSVREGSHNGLMEGAASGAVPVVRDWPFYAGKPHSARTLYPEGWVVDSPAAAARRVLQVNATEESWQQDAKLASEHALSTWDWAVVHTDFDRLFLGDRA</sequence>
<evidence type="ECO:0000313" key="2">
    <source>
        <dbReference type="EMBL" id="SDL02704.1"/>
    </source>
</evidence>
<feature type="region of interest" description="Disordered" evidence="1">
    <location>
        <begin position="322"/>
        <end position="341"/>
    </location>
</feature>
<dbReference type="SUPFAM" id="SSF53756">
    <property type="entry name" value="UDP-Glycosyltransferase/glycogen phosphorylase"/>
    <property type="match status" value="1"/>
</dbReference>
<evidence type="ECO:0000256" key="1">
    <source>
        <dbReference type="SAM" id="MobiDB-lite"/>
    </source>
</evidence>
<protein>
    <submittedName>
        <fullName evidence="2">Uncharacterized protein</fullName>
    </submittedName>
</protein>
<evidence type="ECO:0000313" key="3">
    <source>
        <dbReference type="Proteomes" id="UP000198662"/>
    </source>
</evidence>
<accession>A0A1G9GPW8</accession>
<dbReference type="AlphaFoldDB" id="A0A1G9GPW8"/>
<gene>
    <name evidence="2" type="ORF">SAMN05216298_2342</name>
</gene>
<dbReference type="Gene3D" id="3.40.50.2000">
    <property type="entry name" value="Glycogen Phosphorylase B"/>
    <property type="match status" value="1"/>
</dbReference>
<proteinExistence type="predicted"/>
<name>A0A1G9GPW8_9ACTN</name>
<dbReference type="Proteomes" id="UP000198662">
    <property type="component" value="Unassembled WGS sequence"/>
</dbReference>
<reference evidence="3" key="1">
    <citation type="submission" date="2016-10" db="EMBL/GenBank/DDBJ databases">
        <authorList>
            <person name="Varghese N."/>
            <person name="Submissions S."/>
        </authorList>
    </citation>
    <scope>NUCLEOTIDE SEQUENCE [LARGE SCALE GENOMIC DNA]</scope>
    <source>
        <strain evidence="3">CGMCC 4.3147</strain>
    </source>
</reference>
<dbReference type="RefSeq" id="WP_091048294.1">
    <property type="nucleotide sequence ID" value="NZ_FNGF01000003.1"/>
</dbReference>
<dbReference type="OrthoDB" id="6713581at2"/>
<keyword evidence="3" id="KW-1185">Reference proteome</keyword>
<dbReference type="STRING" id="380244.SAMN05216298_2342"/>
<organism evidence="2 3">
    <name type="scientific">Glycomyces sambucus</name>
    <dbReference type="NCBI Taxonomy" id="380244"/>
    <lineage>
        <taxon>Bacteria</taxon>
        <taxon>Bacillati</taxon>
        <taxon>Actinomycetota</taxon>
        <taxon>Actinomycetes</taxon>
        <taxon>Glycomycetales</taxon>
        <taxon>Glycomycetaceae</taxon>
        <taxon>Glycomyces</taxon>
    </lineage>
</organism>